<name>A0AAV8TK63_9ROSI</name>
<evidence type="ECO:0008006" key="8">
    <source>
        <dbReference type="Google" id="ProtNLM"/>
    </source>
</evidence>
<dbReference type="GO" id="GO:0005666">
    <property type="term" value="C:RNA polymerase III complex"/>
    <property type="evidence" value="ECO:0007669"/>
    <property type="project" value="InterPro"/>
</dbReference>
<evidence type="ECO:0000256" key="2">
    <source>
        <dbReference type="ARBA" id="ARBA00022478"/>
    </source>
</evidence>
<dbReference type="EMBL" id="JAIWQS010000004">
    <property type="protein sequence ID" value="KAJ8767292.1"/>
    <property type="molecule type" value="Genomic_DNA"/>
</dbReference>
<comment type="caution">
    <text evidence="6">The sequence shown here is derived from an EMBL/GenBank/DDBJ whole genome shotgun (WGS) entry which is preliminary data.</text>
</comment>
<keyword evidence="4" id="KW-0539">Nucleus</keyword>
<evidence type="ECO:0000256" key="1">
    <source>
        <dbReference type="ARBA" id="ARBA00004123"/>
    </source>
</evidence>
<proteinExistence type="predicted"/>
<organism evidence="6 7">
    <name type="scientific">Erythroxylum novogranatense</name>
    <dbReference type="NCBI Taxonomy" id="1862640"/>
    <lineage>
        <taxon>Eukaryota</taxon>
        <taxon>Viridiplantae</taxon>
        <taxon>Streptophyta</taxon>
        <taxon>Embryophyta</taxon>
        <taxon>Tracheophyta</taxon>
        <taxon>Spermatophyta</taxon>
        <taxon>Magnoliopsida</taxon>
        <taxon>eudicotyledons</taxon>
        <taxon>Gunneridae</taxon>
        <taxon>Pentapetalae</taxon>
        <taxon>rosids</taxon>
        <taxon>fabids</taxon>
        <taxon>Malpighiales</taxon>
        <taxon>Erythroxylaceae</taxon>
        <taxon>Erythroxylum</taxon>
    </lineage>
</organism>
<feature type="region of interest" description="Disordered" evidence="5">
    <location>
        <begin position="1"/>
        <end position="36"/>
    </location>
</feature>
<evidence type="ECO:0000313" key="7">
    <source>
        <dbReference type="Proteomes" id="UP001159364"/>
    </source>
</evidence>
<dbReference type="InterPro" id="IPR007811">
    <property type="entry name" value="RPC4"/>
</dbReference>
<accession>A0AAV8TK63</accession>
<protein>
    <recommendedName>
        <fullName evidence="8">DNA-directed RNA polymerase III subunit RPC4</fullName>
    </recommendedName>
</protein>
<dbReference type="Pfam" id="PF05132">
    <property type="entry name" value="RNA_pol_Rpc4"/>
    <property type="match status" value="1"/>
</dbReference>
<dbReference type="GO" id="GO:0003677">
    <property type="term" value="F:DNA binding"/>
    <property type="evidence" value="ECO:0007669"/>
    <property type="project" value="InterPro"/>
</dbReference>
<dbReference type="AlphaFoldDB" id="A0AAV8TK63"/>
<dbReference type="GO" id="GO:0042797">
    <property type="term" value="P:tRNA transcription by RNA polymerase III"/>
    <property type="evidence" value="ECO:0007669"/>
    <property type="project" value="TreeGrafter"/>
</dbReference>
<gene>
    <name evidence="6" type="ORF">K2173_017336</name>
</gene>
<sequence length="298" mass="32606">MESEPRQDAPRKFKFKPKAPVQRAPKPEVKSEKVEEDVDAVQAADLMRQFHERSNRAKIKVEKKVRASQIAFGFGAASTSLKSYGVPKGGSTSNQGHALGVNVGAHPSDPRDKEYNEPWDYYSYYPVTLPMRRPYSGNPAILDEEEFGEASASVTFDESAINHVSELGLMAENAEANMFFLQLPPTLPMTKRSATADGQLSSESTRLSGSAHAMEKTCRLDNLTAGLMGKMLVYKSGAVKLKLGETLYDVSPGMDCVFAQDLVAVNTMEKHCCAIAEINKRAIITPDVDAILNSVTNL</sequence>
<evidence type="ECO:0000256" key="5">
    <source>
        <dbReference type="SAM" id="MobiDB-lite"/>
    </source>
</evidence>
<comment type="subcellular location">
    <subcellularLocation>
        <location evidence="1">Nucleus</location>
    </subcellularLocation>
</comment>
<dbReference type="PANTHER" id="PTHR13408:SF0">
    <property type="entry name" value="DNA-DIRECTED RNA POLYMERASE III SUBUNIT RPC4"/>
    <property type="match status" value="1"/>
</dbReference>
<evidence type="ECO:0000313" key="6">
    <source>
        <dbReference type="EMBL" id="KAJ8767292.1"/>
    </source>
</evidence>
<keyword evidence="2" id="KW-0240">DNA-directed RNA polymerase</keyword>
<feature type="compositionally biased region" description="Basic and acidic residues" evidence="5">
    <location>
        <begin position="1"/>
        <end position="11"/>
    </location>
</feature>
<keyword evidence="3" id="KW-0804">Transcription</keyword>
<evidence type="ECO:0000256" key="3">
    <source>
        <dbReference type="ARBA" id="ARBA00023163"/>
    </source>
</evidence>
<evidence type="ECO:0000256" key="4">
    <source>
        <dbReference type="ARBA" id="ARBA00023242"/>
    </source>
</evidence>
<keyword evidence="7" id="KW-1185">Reference proteome</keyword>
<reference evidence="6 7" key="1">
    <citation type="submission" date="2021-09" db="EMBL/GenBank/DDBJ databases">
        <title>Genomic insights and catalytic innovation underlie evolution of tropane alkaloids biosynthesis.</title>
        <authorList>
            <person name="Wang Y.-J."/>
            <person name="Tian T."/>
            <person name="Huang J.-P."/>
            <person name="Huang S.-X."/>
        </authorList>
    </citation>
    <scope>NUCLEOTIDE SEQUENCE [LARGE SCALE GENOMIC DNA]</scope>
    <source>
        <strain evidence="6">KIB-2018</strain>
        <tissue evidence="6">Leaf</tissue>
    </source>
</reference>
<dbReference type="Proteomes" id="UP001159364">
    <property type="component" value="Linkage Group LG04"/>
</dbReference>
<dbReference type="PANTHER" id="PTHR13408">
    <property type="entry name" value="DNA-DIRECTED RNA POLYMERASE III"/>
    <property type="match status" value="1"/>
</dbReference>